<evidence type="ECO:0000259" key="2">
    <source>
        <dbReference type="Pfam" id="PF18962"/>
    </source>
</evidence>
<dbReference type="EMBL" id="BHZE01000010">
    <property type="protein sequence ID" value="GCD77747.1"/>
    <property type="molecule type" value="Genomic_DNA"/>
</dbReference>
<keyword evidence="4" id="KW-1185">Reference proteome</keyword>
<dbReference type="Pfam" id="PF18962">
    <property type="entry name" value="Por_Secre_tail"/>
    <property type="match status" value="1"/>
</dbReference>
<evidence type="ECO:0000313" key="4">
    <source>
        <dbReference type="Proteomes" id="UP000286715"/>
    </source>
</evidence>
<dbReference type="RefSeq" id="WP_160160541.1">
    <property type="nucleotide sequence ID" value="NZ_BHZE01000010.1"/>
</dbReference>
<evidence type="ECO:0000256" key="1">
    <source>
        <dbReference type="ARBA" id="ARBA00022729"/>
    </source>
</evidence>
<organism evidence="3 4">
    <name type="scientific">Thermaurantimonas aggregans</name>
    <dbReference type="NCBI Taxonomy" id="2173829"/>
    <lineage>
        <taxon>Bacteria</taxon>
        <taxon>Pseudomonadati</taxon>
        <taxon>Bacteroidota</taxon>
        <taxon>Flavobacteriia</taxon>
        <taxon>Flavobacteriales</taxon>
        <taxon>Schleiferiaceae</taxon>
        <taxon>Thermaurantimonas</taxon>
    </lineage>
</organism>
<dbReference type="InterPro" id="IPR026444">
    <property type="entry name" value="Secre_tail"/>
</dbReference>
<proteinExistence type="predicted"/>
<comment type="caution">
    <text evidence="3">The sequence shown here is derived from an EMBL/GenBank/DDBJ whole genome shotgun (WGS) entry which is preliminary data.</text>
</comment>
<dbReference type="OrthoDB" id="1288696at2"/>
<keyword evidence="1" id="KW-0732">Signal</keyword>
<feature type="domain" description="Secretion system C-terminal sorting" evidence="2">
    <location>
        <begin position="281"/>
        <end position="350"/>
    </location>
</feature>
<dbReference type="NCBIfam" id="TIGR04183">
    <property type="entry name" value="Por_Secre_tail"/>
    <property type="match status" value="1"/>
</dbReference>
<dbReference type="AlphaFoldDB" id="A0A401XL42"/>
<evidence type="ECO:0000313" key="3">
    <source>
        <dbReference type="EMBL" id="GCD77747.1"/>
    </source>
</evidence>
<accession>A0A401XL42</accession>
<dbReference type="Proteomes" id="UP000286715">
    <property type="component" value="Unassembled WGS sequence"/>
</dbReference>
<sequence>MYIVKNINDFCGPVIKVTDSTVLGIDTFFNKFSVYFINPYTAEKYFLIDIDSTINEIFSDKDNVYLHELFIRQDSAHAIFVHRQDPSLKVRLVFSQSGFEKLHIEQHPYDRHWYFSGTRLGVKRRVLYENTSIYDGKADGTLDVFDHHDLRILSFSLSNWADDFSFLPEKVFWEPDNTLSIFYRYRRKGSPKVFTALMNIDLQGQVNWCMDYWLQNFRVTINDIIKTWDGGFYMILEQYGVGFHVMKTDKRGRVYESENGITYTRSNCSHTELPRRTDILLFPNPSSGRFTLQTGEYGLLQIVNLAGQVVFETAIQDHTTEVLFGRLPAGIYIARFIGESGSTASEKLVVY</sequence>
<protein>
    <recommendedName>
        <fullName evidence="2">Secretion system C-terminal sorting domain-containing protein</fullName>
    </recommendedName>
</protein>
<reference evidence="3 4" key="1">
    <citation type="submission" date="2018-11" db="EMBL/GenBank/DDBJ databases">
        <title>Schleiferia aggregans sp. nov., a moderately thermophilic heterotrophic bacterium isolated from microbial mats at a terrestrial hot spring.</title>
        <authorList>
            <person name="Iino T."/>
            <person name="Ohkuma M."/>
            <person name="Haruta S."/>
        </authorList>
    </citation>
    <scope>NUCLEOTIDE SEQUENCE [LARGE SCALE GENOMIC DNA]</scope>
    <source>
        <strain evidence="3 4">LA</strain>
    </source>
</reference>
<gene>
    <name evidence="3" type="ORF">JCM31826_12290</name>
</gene>
<name>A0A401XL42_9FLAO</name>